<comment type="caution">
    <text evidence="5">The sequence shown here is derived from an EMBL/GenBank/DDBJ whole genome shotgun (WGS) entry which is preliminary data.</text>
</comment>
<dbReference type="PROSITE" id="PS50943">
    <property type="entry name" value="HTH_CROC1"/>
    <property type="match status" value="1"/>
</dbReference>
<evidence type="ECO:0000256" key="3">
    <source>
        <dbReference type="ARBA" id="ARBA00023163"/>
    </source>
</evidence>
<dbReference type="SUPFAM" id="SSF51182">
    <property type="entry name" value="RmlC-like cupins"/>
    <property type="match status" value="1"/>
</dbReference>
<dbReference type="InterPro" id="IPR011051">
    <property type="entry name" value="RmlC_Cupin_sf"/>
</dbReference>
<dbReference type="CDD" id="cd02209">
    <property type="entry name" value="cupin_XRE_C"/>
    <property type="match status" value="1"/>
</dbReference>
<dbReference type="CDD" id="cd00093">
    <property type="entry name" value="HTH_XRE"/>
    <property type="match status" value="1"/>
</dbReference>
<name>A0ABU5LKM9_9GAMM</name>
<keyword evidence="2" id="KW-0238">DNA-binding</keyword>
<dbReference type="SMART" id="SM00530">
    <property type="entry name" value="HTH_XRE"/>
    <property type="match status" value="1"/>
</dbReference>
<dbReference type="Gene3D" id="1.10.260.40">
    <property type="entry name" value="lambda repressor-like DNA-binding domains"/>
    <property type="match status" value="1"/>
</dbReference>
<evidence type="ECO:0000256" key="2">
    <source>
        <dbReference type="ARBA" id="ARBA00023125"/>
    </source>
</evidence>
<evidence type="ECO:0000313" key="6">
    <source>
        <dbReference type="Proteomes" id="UP001288620"/>
    </source>
</evidence>
<dbReference type="RefSeq" id="WP_322544190.1">
    <property type="nucleotide sequence ID" value="NZ_JAOBTT010000002.1"/>
</dbReference>
<evidence type="ECO:0000256" key="1">
    <source>
        <dbReference type="ARBA" id="ARBA00023015"/>
    </source>
</evidence>
<protein>
    <submittedName>
        <fullName evidence="5">Cupin domain-containing protein</fullName>
    </submittedName>
</protein>
<accession>A0ABU5LKM9</accession>
<proteinExistence type="predicted"/>
<keyword evidence="3" id="KW-0804">Transcription</keyword>
<dbReference type="Pfam" id="PF07883">
    <property type="entry name" value="Cupin_2"/>
    <property type="match status" value="1"/>
</dbReference>
<keyword evidence="1" id="KW-0805">Transcription regulation</keyword>
<dbReference type="InterPro" id="IPR010982">
    <property type="entry name" value="Lambda_DNA-bd_dom_sf"/>
</dbReference>
<dbReference type="PANTHER" id="PTHR46797">
    <property type="entry name" value="HTH-TYPE TRANSCRIPTIONAL REGULATOR"/>
    <property type="match status" value="1"/>
</dbReference>
<sequence length="201" mass="21947">MTKKVNLMTDTHSLADTVNEAVSQRIKVYRQQKKMSLDELSHRAGVSKGTLVEIEGCRANPSIAVLCRLAAAMGVSVADFVDVSSKPAVRLISSDDIPELWKGDKGGSAKLLAGSGGPDMTELWMWEMQPGEKFHSPGHTEGTLELFYVQAGSLTLGVQDHLYLLKTGCSATARTDVPHFYENREASPLIFIMTVHEKQSV</sequence>
<gene>
    <name evidence="5" type="ORF">N4G40_18780</name>
</gene>
<dbReference type="PANTHER" id="PTHR46797:SF23">
    <property type="entry name" value="HTH-TYPE TRANSCRIPTIONAL REGULATOR SUTR"/>
    <property type="match status" value="1"/>
</dbReference>
<dbReference type="EMBL" id="JAOBTT010000002">
    <property type="protein sequence ID" value="MDZ7280301.1"/>
    <property type="molecule type" value="Genomic_DNA"/>
</dbReference>
<evidence type="ECO:0000313" key="5">
    <source>
        <dbReference type="EMBL" id="MDZ7280301.1"/>
    </source>
</evidence>
<dbReference type="InterPro" id="IPR050807">
    <property type="entry name" value="TransReg_Diox_bact_type"/>
</dbReference>
<keyword evidence="6" id="KW-1185">Reference proteome</keyword>
<dbReference type="InterPro" id="IPR013096">
    <property type="entry name" value="Cupin_2"/>
</dbReference>
<organism evidence="5 6">
    <name type="scientific">Pantoea eucrina</name>
    <dbReference type="NCBI Taxonomy" id="472693"/>
    <lineage>
        <taxon>Bacteria</taxon>
        <taxon>Pseudomonadati</taxon>
        <taxon>Pseudomonadota</taxon>
        <taxon>Gammaproteobacteria</taxon>
        <taxon>Enterobacterales</taxon>
        <taxon>Erwiniaceae</taxon>
        <taxon>Pantoea</taxon>
    </lineage>
</organism>
<dbReference type="Pfam" id="PF01381">
    <property type="entry name" value="HTH_3"/>
    <property type="match status" value="1"/>
</dbReference>
<dbReference type="Gene3D" id="2.60.120.10">
    <property type="entry name" value="Jelly Rolls"/>
    <property type="match status" value="1"/>
</dbReference>
<dbReference type="SUPFAM" id="SSF47413">
    <property type="entry name" value="lambda repressor-like DNA-binding domains"/>
    <property type="match status" value="1"/>
</dbReference>
<feature type="domain" description="HTH cro/C1-type" evidence="4">
    <location>
        <begin position="26"/>
        <end position="80"/>
    </location>
</feature>
<dbReference type="Proteomes" id="UP001288620">
    <property type="component" value="Unassembled WGS sequence"/>
</dbReference>
<dbReference type="InterPro" id="IPR014710">
    <property type="entry name" value="RmlC-like_jellyroll"/>
</dbReference>
<dbReference type="InterPro" id="IPR001387">
    <property type="entry name" value="Cro/C1-type_HTH"/>
</dbReference>
<evidence type="ECO:0000259" key="4">
    <source>
        <dbReference type="PROSITE" id="PS50943"/>
    </source>
</evidence>
<reference evidence="6" key="1">
    <citation type="submission" date="2023-07" db="EMBL/GenBank/DDBJ databases">
        <title>Structural and functional analysis of rice phyllospheric bacteria for their antimicrobial properties and defense elicitation against blast disease.</title>
        <authorList>
            <person name="Sahu K.P."/>
            <person name="Asharani P."/>
            <person name="Kumar M."/>
            <person name="Reddy B."/>
            <person name="Kumar A."/>
        </authorList>
    </citation>
    <scope>NUCLEOTIDE SEQUENCE [LARGE SCALE GENOMIC DNA]</scope>
    <source>
        <strain evidence="6">OsEp_Plm_30P10</strain>
    </source>
</reference>